<reference evidence="1" key="1">
    <citation type="submission" date="2022-03" db="EMBL/GenBank/DDBJ databases">
        <authorList>
            <person name="Sayadi A."/>
        </authorList>
    </citation>
    <scope>NUCLEOTIDE SEQUENCE</scope>
</reference>
<comment type="caution">
    <text evidence="1">The sequence shown here is derived from an EMBL/GenBank/DDBJ whole genome shotgun (WGS) entry which is preliminary data.</text>
</comment>
<protein>
    <submittedName>
        <fullName evidence="1">Uncharacterized protein</fullName>
    </submittedName>
</protein>
<sequence>MHTENINNGFILSVHIFEL</sequence>
<organism evidence="1 2">
    <name type="scientific">Acanthoscelides obtectus</name>
    <name type="common">Bean weevil</name>
    <name type="synonym">Bruchus obtectus</name>
    <dbReference type="NCBI Taxonomy" id="200917"/>
    <lineage>
        <taxon>Eukaryota</taxon>
        <taxon>Metazoa</taxon>
        <taxon>Ecdysozoa</taxon>
        <taxon>Arthropoda</taxon>
        <taxon>Hexapoda</taxon>
        <taxon>Insecta</taxon>
        <taxon>Pterygota</taxon>
        <taxon>Neoptera</taxon>
        <taxon>Endopterygota</taxon>
        <taxon>Coleoptera</taxon>
        <taxon>Polyphaga</taxon>
        <taxon>Cucujiformia</taxon>
        <taxon>Chrysomeloidea</taxon>
        <taxon>Chrysomelidae</taxon>
        <taxon>Bruchinae</taxon>
        <taxon>Bruchini</taxon>
        <taxon>Acanthoscelides</taxon>
    </lineage>
</organism>
<dbReference type="EMBL" id="CAKOFQ010006912">
    <property type="protein sequence ID" value="CAH1981738.1"/>
    <property type="molecule type" value="Genomic_DNA"/>
</dbReference>
<dbReference type="AlphaFoldDB" id="A0A9P0PDE5"/>
<dbReference type="Proteomes" id="UP001152888">
    <property type="component" value="Unassembled WGS sequence"/>
</dbReference>
<evidence type="ECO:0000313" key="1">
    <source>
        <dbReference type="EMBL" id="CAH1981738.1"/>
    </source>
</evidence>
<proteinExistence type="predicted"/>
<gene>
    <name evidence="1" type="ORF">ACAOBT_LOCUS14654</name>
</gene>
<name>A0A9P0PDE5_ACAOB</name>
<keyword evidence="2" id="KW-1185">Reference proteome</keyword>
<evidence type="ECO:0000313" key="2">
    <source>
        <dbReference type="Proteomes" id="UP001152888"/>
    </source>
</evidence>
<accession>A0A9P0PDE5</accession>